<feature type="transmembrane region" description="Helical" evidence="8">
    <location>
        <begin position="414"/>
        <end position="434"/>
    </location>
</feature>
<evidence type="ECO:0000256" key="2">
    <source>
        <dbReference type="ARBA" id="ARBA00010199"/>
    </source>
</evidence>
<sequence length="449" mass="46584">MNTQNWFKIFPARTSPHDAAIRRLALPALGALAAEPLYVLIDTAIVGHLGTQALAGLAIAGIVLTGAYGIFNFLAYSTTALVARRIGSGDRRGAAELGVDGAAVAVVIGGTLMVVGIVAAELIVEAMGASKSVQPYALEYLRISLLGAPAMLFMLAGSGYQRGRQDTRSTLVIAVAANLINLALEIIFVYGLDGGVGGSAWGTVVAQWVAAGAFAVLLFRSVRATGARARPQWAGMRQTLVVGGPLIVRTGALLIVFVGTTSLTARISDTAVAAYQIAFQIFLLLALAVDAIAIAAQALVGNFLGGNDPTAARAAGRRMIEWGILVGLVIAVVLAIFRYDLADIFTNDQTTSDLAAQMILVVALLQPLNAIVFVLDGILIGAGDQRFLALAMIIATIGVWTPAVLIITEIGGGPLALWGAVALFIGARSVGLGWRFRSQAWAIGGAKRS</sequence>
<feature type="transmembrane region" description="Helical" evidence="8">
    <location>
        <begin position="140"/>
        <end position="159"/>
    </location>
</feature>
<feature type="transmembrane region" description="Helical" evidence="8">
    <location>
        <begin position="240"/>
        <end position="265"/>
    </location>
</feature>
<feature type="transmembrane region" description="Helical" evidence="8">
    <location>
        <begin position="97"/>
        <end position="120"/>
    </location>
</feature>
<keyword evidence="6 8" id="KW-1133">Transmembrane helix</keyword>
<feature type="transmembrane region" description="Helical" evidence="8">
    <location>
        <begin position="21"/>
        <end position="41"/>
    </location>
</feature>
<keyword evidence="7 8" id="KW-0472">Membrane</keyword>
<dbReference type="GO" id="GO:0042910">
    <property type="term" value="F:xenobiotic transmembrane transporter activity"/>
    <property type="evidence" value="ECO:0007669"/>
    <property type="project" value="InterPro"/>
</dbReference>
<evidence type="ECO:0000313" key="9">
    <source>
        <dbReference type="EMBL" id="CAB4974898.1"/>
    </source>
</evidence>
<evidence type="ECO:0000256" key="6">
    <source>
        <dbReference type="ARBA" id="ARBA00022989"/>
    </source>
</evidence>
<dbReference type="GO" id="GO:0005886">
    <property type="term" value="C:plasma membrane"/>
    <property type="evidence" value="ECO:0007669"/>
    <property type="project" value="UniProtKB-SubCell"/>
</dbReference>
<comment type="similarity">
    <text evidence="2">Belongs to the multi antimicrobial extrusion (MATE) (TC 2.A.66.1) family.</text>
</comment>
<feature type="transmembrane region" description="Helical" evidence="8">
    <location>
        <begin position="277"/>
        <end position="300"/>
    </location>
</feature>
<feature type="transmembrane region" description="Helical" evidence="8">
    <location>
        <begin position="387"/>
        <end position="408"/>
    </location>
</feature>
<name>A0A6J7M455_9ZZZZ</name>
<evidence type="ECO:0000256" key="3">
    <source>
        <dbReference type="ARBA" id="ARBA00022448"/>
    </source>
</evidence>
<keyword evidence="4" id="KW-1003">Cell membrane</keyword>
<evidence type="ECO:0000256" key="8">
    <source>
        <dbReference type="SAM" id="Phobius"/>
    </source>
</evidence>
<feature type="transmembrane region" description="Helical" evidence="8">
    <location>
        <begin position="320"/>
        <end position="339"/>
    </location>
</feature>
<dbReference type="NCBIfam" id="TIGR00797">
    <property type="entry name" value="matE"/>
    <property type="match status" value="1"/>
</dbReference>
<evidence type="ECO:0000256" key="5">
    <source>
        <dbReference type="ARBA" id="ARBA00022692"/>
    </source>
</evidence>
<keyword evidence="3" id="KW-0813">Transport</keyword>
<accession>A0A6J7M455</accession>
<keyword evidence="5 8" id="KW-0812">Transmembrane</keyword>
<evidence type="ECO:0000256" key="7">
    <source>
        <dbReference type="ARBA" id="ARBA00023136"/>
    </source>
</evidence>
<feature type="transmembrane region" description="Helical" evidence="8">
    <location>
        <begin position="171"/>
        <end position="192"/>
    </location>
</feature>
<dbReference type="InterPro" id="IPR044644">
    <property type="entry name" value="DinF-like"/>
</dbReference>
<feature type="transmembrane region" description="Helical" evidence="8">
    <location>
        <begin position="198"/>
        <end position="219"/>
    </location>
</feature>
<dbReference type="InterPro" id="IPR048279">
    <property type="entry name" value="MdtK-like"/>
</dbReference>
<dbReference type="Pfam" id="PF01554">
    <property type="entry name" value="MatE"/>
    <property type="match status" value="2"/>
</dbReference>
<dbReference type="GO" id="GO:0015297">
    <property type="term" value="F:antiporter activity"/>
    <property type="evidence" value="ECO:0007669"/>
    <property type="project" value="InterPro"/>
</dbReference>
<comment type="subcellular location">
    <subcellularLocation>
        <location evidence="1">Cell membrane</location>
        <topology evidence="1">Multi-pass membrane protein</topology>
    </subcellularLocation>
</comment>
<feature type="transmembrane region" description="Helical" evidence="8">
    <location>
        <begin position="53"/>
        <end position="76"/>
    </location>
</feature>
<dbReference type="CDD" id="cd13136">
    <property type="entry name" value="MATE_DinF_like"/>
    <property type="match status" value="1"/>
</dbReference>
<evidence type="ECO:0000256" key="1">
    <source>
        <dbReference type="ARBA" id="ARBA00004651"/>
    </source>
</evidence>
<feature type="transmembrane region" description="Helical" evidence="8">
    <location>
        <begin position="354"/>
        <end position="375"/>
    </location>
</feature>
<dbReference type="AlphaFoldDB" id="A0A6J7M455"/>
<dbReference type="EMBL" id="CAFBOF010000011">
    <property type="protein sequence ID" value="CAB4974898.1"/>
    <property type="molecule type" value="Genomic_DNA"/>
</dbReference>
<dbReference type="PANTHER" id="PTHR42893">
    <property type="entry name" value="PROTEIN DETOXIFICATION 44, CHLOROPLASTIC-RELATED"/>
    <property type="match status" value="1"/>
</dbReference>
<dbReference type="InterPro" id="IPR002528">
    <property type="entry name" value="MATE_fam"/>
</dbReference>
<gene>
    <name evidence="9" type="ORF">UFOPK3897_00751</name>
</gene>
<dbReference type="PIRSF" id="PIRSF006603">
    <property type="entry name" value="DinF"/>
    <property type="match status" value="1"/>
</dbReference>
<dbReference type="PANTHER" id="PTHR42893:SF46">
    <property type="entry name" value="PROTEIN DETOXIFICATION 44, CHLOROPLASTIC"/>
    <property type="match status" value="1"/>
</dbReference>
<evidence type="ECO:0000256" key="4">
    <source>
        <dbReference type="ARBA" id="ARBA00022475"/>
    </source>
</evidence>
<reference evidence="9" key="1">
    <citation type="submission" date="2020-05" db="EMBL/GenBank/DDBJ databases">
        <authorList>
            <person name="Chiriac C."/>
            <person name="Salcher M."/>
            <person name="Ghai R."/>
            <person name="Kavagutti S V."/>
        </authorList>
    </citation>
    <scope>NUCLEOTIDE SEQUENCE</scope>
</reference>
<proteinExistence type="inferred from homology"/>
<organism evidence="9">
    <name type="scientific">freshwater metagenome</name>
    <dbReference type="NCBI Taxonomy" id="449393"/>
    <lineage>
        <taxon>unclassified sequences</taxon>
        <taxon>metagenomes</taxon>
        <taxon>ecological metagenomes</taxon>
    </lineage>
</organism>
<protein>
    <submittedName>
        <fullName evidence="9">Unannotated protein</fullName>
    </submittedName>
</protein>